<dbReference type="Proteomes" id="UP001597180">
    <property type="component" value="Unassembled WGS sequence"/>
</dbReference>
<feature type="transmembrane region" description="Helical" evidence="1">
    <location>
        <begin position="150"/>
        <end position="174"/>
    </location>
</feature>
<evidence type="ECO:0000313" key="3">
    <source>
        <dbReference type="Proteomes" id="UP001597180"/>
    </source>
</evidence>
<dbReference type="RefSeq" id="WP_345585826.1">
    <property type="nucleotide sequence ID" value="NZ_BAABJG010000003.1"/>
</dbReference>
<dbReference type="Pfam" id="PF10067">
    <property type="entry name" value="DUF2306"/>
    <property type="match status" value="1"/>
</dbReference>
<feature type="transmembrane region" description="Helical" evidence="1">
    <location>
        <begin position="48"/>
        <end position="68"/>
    </location>
</feature>
<feature type="transmembrane region" description="Helical" evidence="1">
    <location>
        <begin position="7"/>
        <end position="28"/>
    </location>
</feature>
<feature type="transmembrane region" description="Helical" evidence="1">
    <location>
        <begin position="89"/>
        <end position="108"/>
    </location>
</feature>
<keyword evidence="1" id="KW-0472">Membrane</keyword>
<evidence type="ECO:0000256" key="1">
    <source>
        <dbReference type="SAM" id="Phobius"/>
    </source>
</evidence>
<reference evidence="3" key="1">
    <citation type="journal article" date="2019" name="Int. J. Syst. Evol. Microbiol.">
        <title>The Global Catalogue of Microorganisms (GCM) 10K type strain sequencing project: providing services to taxonomists for standard genome sequencing and annotation.</title>
        <authorList>
            <consortium name="The Broad Institute Genomics Platform"/>
            <consortium name="The Broad Institute Genome Sequencing Center for Infectious Disease"/>
            <person name="Wu L."/>
            <person name="Ma J."/>
        </authorList>
    </citation>
    <scope>NUCLEOTIDE SEQUENCE [LARGE SCALE GENOMIC DNA]</scope>
    <source>
        <strain evidence="3">CCUG 53270</strain>
    </source>
</reference>
<sequence length="226" mass="25639">MNSKSIYRVMIAMAVASILWAILNRFVWDPGAAEFLSHKSGLKRTVPMPAWLTVLDVHILFASAALLAGALNFSNRLLRHYRKVHRWTGYMYLFSVLAVLLTSGYMAPYSTGGKTVSVMFNLWNIAWFAVTLMAFVSIKRKRIAEHRNWMIRSYAFCFTNLSIHLCLIVFSDWLGWGYEKAYTCSVLASILLLLAAAEAVIRINGKNFITITKGENTNAEYPNRLV</sequence>
<gene>
    <name evidence="2" type="ORF">ACFQ4B_16425</name>
</gene>
<comment type="caution">
    <text evidence="2">The sequence shown here is derived from an EMBL/GenBank/DDBJ whole genome shotgun (WGS) entry which is preliminary data.</text>
</comment>
<keyword evidence="1" id="KW-1133">Transmembrane helix</keyword>
<protein>
    <submittedName>
        <fullName evidence="2">DUF2306 domain-containing protein</fullName>
    </submittedName>
</protein>
<organism evidence="2 3">
    <name type="scientific">Paenibacillus vulneris</name>
    <dbReference type="NCBI Taxonomy" id="1133364"/>
    <lineage>
        <taxon>Bacteria</taxon>
        <taxon>Bacillati</taxon>
        <taxon>Bacillota</taxon>
        <taxon>Bacilli</taxon>
        <taxon>Bacillales</taxon>
        <taxon>Paenibacillaceae</taxon>
        <taxon>Paenibacillus</taxon>
    </lineage>
</organism>
<accession>A0ABW3UQF7</accession>
<evidence type="ECO:0000313" key="2">
    <source>
        <dbReference type="EMBL" id="MFD1221704.1"/>
    </source>
</evidence>
<feature type="transmembrane region" description="Helical" evidence="1">
    <location>
        <begin position="120"/>
        <end position="138"/>
    </location>
</feature>
<feature type="transmembrane region" description="Helical" evidence="1">
    <location>
        <begin position="180"/>
        <end position="201"/>
    </location>
</feature>
<name>A0ABW3UQF7_9BACL</name>
<keyword evidence="3" id="KW-1185">Reference proteome</keyword>
<proteinExistence type="predicted"/>
<keyword evidence="1" id="KW-0812">Transmembrane</keyword>
<dbReference type="InterPro" id="IPR018750">
    <property type="entry name" value="DUF2306_membrane"/>
</dbReference>
<dbReference type="EMBL" id="JBHTLU010000019">
    <property type="protein sequence ID" value="MFD1221704.1"/>
    <property type="molecule type" value="Genomic_DNA"/>
</dbReference>